<dbReference type="PROSITE" id="PS00194">
    <property type="entry name" value="THIOREDOXIN_1"/>
    <property type="match status" value="1"/>
</dbReference>
<keyword evidence="8" id="KW-1185">Reference proteome</keyword>
<keyword evidence="4" id="KW-1015">Disulfide bond</keyword>
<keyword evidence="3" id="KW-0249">Electron transport</keyword>
<dbReference type="Proteomes" id="UP001301350">
    <property type="component" value="Unassembled WGS sequence"/>
</dbReference>
<comment type="function">
    <text evidence="1">Participates in various redox reactions through the reversible oxidation of its active center dithiol to a disulfide and catalyzes dithiol-disulfide exchange reactions.</text>
</comment>
<sequence>MSRTPRSAAFASPLASRTPSPARHHAWTCRRVSVTPHGFSHYRSLTRISHHSVFQLRCATPGNRQTYRSFDEMLAAAPTPALVDFYSHTCGPCVLMSRVLAEVAPSLKQLPCRVIKVDVDRNASIAGQFRVQGLPTLILFKDGKEVKRLVGYRDGASLEREVRQALALSAT</sequence>
<feature type="domain" description="Thioredoxin" evidence="6">
    <location>
        <begin position="45"/>
        <end position="167"/>
    </location>
</feature>
<dbReference type="PROSITE" id="PS51352">
    <property type="entry name" value="THIOREDOXIN_2"/>
    <property type="match status" value="1"/>
</dbReference>
<keyword evidence="2" id="KW-0813">Transport</keyword>
<dbReference type="PANTHER" id="PTHR45663">
    <property type="entry name" value="GEO12009P1"/>
    <property type="match status" value="1"/>
</dbReference>
<evidence type="ECO:0000256" key="3">
    <source>
        <dbReference type="ARBA" id="ARBA00022982"/>
    </source>
</evidence>
<dbReference type="AlphaFoldDB" id="A0AAV9IPS2"/>
<dbReference type="EMBL" id="JANCYW010000001">
    <property type="protein sequence ID" value="KAK4534249.1"/>
    <property type="molecule type" value="Genomic_DNA"/>
</dbReference>
<gene>
    <name evidence="7" type="ORF">CDCA_CDCA01G0274</name>
</gene>
<dbReference type="InterPro" id="IPR036249">
    <property type="entry name" value="Thioredoxin-like_sf"/>
</dbReference>
<evidence type="ECO:0000256" key="1">
    <source>
        <dbReference type="ARBA" id="ARBA00003318"/>
    </source>
</evidence>
<reference evidence="7 8" key="1">
    <citation type="submission" date="2022-07" db="EMBL/GenBank/DDBJ databases">
        <title>Genome-wide signatures of adaptation to extreme environments.</title>
        <authorList>
            <person name="Cho C.H."/>
            <person name="Yoon H.S."/>
        </authorList>
    </citation>
    <scope>NUCLEOTIDE SEQUENCE [LARGE SCALE GENOMIC DNA]</scope>
    <source>
        <strain evidence="7 8">DBV 063 E5</strain>
    </source>
</reference>
<organism evidence="7 8">
    <name type="scientific">Cyanidium caldarium</name>
    <name type="common">Red alga</name>
    <dbReference type="NCBI Taxonomy" id="2771"/>
    <lineage>
        <taxon>Eukaryota</taxon>
        <taxon>Rhodophyta</taxon>
        <taxon>Bangiophyceae</taxon>
        <taxon>Cyanidiales</taxon>
        <taxon>Cyanidiaceae</taxon>
        <taxon>Cyanidium</taxon>
    </lineage>
</organism>
<dbReference type="InterPro" id="IPR013766">
    <property type="entry name" value="Thioredoxin_domain"/>
</dbReference>
<dbReference type="Gene3D" id="3.40.30.10">
    <property type="entry name" value="Glutaredoxin"/>
    <property type="match status" value="1"/>
</dbReference>
<evidence type="ECO:0000313" key="8">
    <source>
        <dbReference type="Proteomes" id="UP001301350"/>
    </source>
</evidence>
<name>A0AAV9IPS2_CYACA</name>
<dbReference type="Pfam" id="PF00085">
    <property type="entry name" value="Thioredoxin"/>
    <property type="match status" value="1"/>
</dbReference>
<proteinExistence type="predicted"/>
<dbReference type="PANTHER" id="PTHR45663:SF11">
    <property type="entry name" value="GEO12009P1"/>
    <property type="match status" value="1"/>
</dbReference>
<evidence type="ECO:0000259" key="6">
    <source>
        <dbReference type="PROSITE" id="PS51352"/>
    </source>
</evidence>
<dbReference type="CDD" id="cd02947">
    <property type="entry name" value="TRX_family"/>
    <property type="match status" value="1"/>
</dbReference>
<dbReference type="GO" id="GO:0015035">
    <property type="term" value="F:protein-disulfide reductase activity"/>
    <property type="evidence" value="ECO:0007669"/>
    <property type="project" value="TreeGrafter"/>
</dbReference>
<protein>
    <recommendedName>
        <fullName evidence="6">Thioredoxin domain-containing protein</fullName>
    </recommendedName>
</protein>
<evidence type="ECO:0000256" key="5">
    <source>
        <dbReference type="SAM" id="MobiDB-lite"/>
    </source>
</evidence>
<accession>A0AAV9IPS2</accession>
<dbReference type="InterPro" id="IPR017937">
    <property type="entry name" value="Thioredoxin_CS"/>
</dbReference>
<comment type="caution">
    <text evidence="7">The sequence shown here is derived from an EMBL/GenBank/DDBJ whole genome shotgun (WGS) entry which is preliminary data.</text>
</comment>
<dbReference type="GO" id="GO:0005737">
    <property type="term" value="C:cytoplasm"/>
    <property type="evidence" value="ECO:0007669"/>
    <property type="project" value="TreeGrafter"/>
</dbReference>
<evidence type="ECO:0000256" key="4">
    <source>
        <dbReference type="ARBA" id="ARBA00023157"/>
    </source>
</evidence>
<evidence type="ECO:0000256" key="2">
    <source>
        <dbReference type="ARBA" id="ARBA00022448"/>
    </source>
</evidence>
<evidence type="ECO:0000313" key="7">
    <source>
        <dbReference type="EMBL" id="KAK4534249.1"/>
    </source>
</evidence>
<dbReference type="SUPFAM" id="SSF52833">
    <property type="entry name" value="Thioredoxin-like"/>
    <property type="match status" value="1"/>
</dbReference>
<feature type="region of interest" description="Disordered" evidence="5">
    <location>
        <begin position="1"/>
        <end position="21"/>
    </location>
</feature>